<gene>
    <name evidence="2" type="ORF">CTEN210_10226</name>
</gene>
<dbReference type="Proteomes" id="UP001054902">
    <property type="component" value="Unassembled WGS sequence"/>
</dbReference>
<dbReference type="AlphaFoldDB" id="A0AAD3H7Z0"/>
<organism evidence="2 3">
    <name type="scientific">Chaetoceros tenuissimus</name>
    <dbReference type="NCBI Taxonomy" id="426638"/>
    <lineage>
        <taxon>Eukaryota</taxon>
        <taxon>Sar</taxon>
        <taxon>Stramenopiles</taxon>
        <taxon>Ochrophyta</taxon>
        <taxon>Bacillariophyta</taxon>
        <taxon>Coscinodiscophyceae</taxon>
        <taxon>Chaetocerotophycidae</taxon>
        <taxon>Chaetocerotales</taxon>
        <taxon>Chaetocerotaceae</taxon>
        <taxon>Chaetoceros</taxon>
    </lineage>
</organism>
<dbReference type="EMBL" id="BLLK01000047">
    <property type="protein sequence ID" value="GFH53750.1"/>
    <property type="molecule type" value="Genomic_DNA"/>
</dbReference>
<evidence type="ECO:0000256" key="1">
    <source>
        <dbReference type="SAM" id="MobiDB-lite"/>
    </source>
</evidence>
<protein>
    <submittedName>
        <fullName evidence="2">Uncharacterized protein</fullName>
    </submittedName>
</protein>
<name>A0AAD3H7Z0_9STRA</name>
<evidence type="ECO:0000313" key="2">
    <source>
        <dbReference type="EMBL" id="GFH53750.1"/>
    </source>
</evidence>
<sequence length="227" mass="25850">MTGTMNHSTNNHSRHSANPNIIYPDFDDSVSYQNKNILKRRTSSTSSTGGTSLTNSSCWSFYIVCEQEIVGRYGEDLAGAFQHLHMFGKAYSHQKKKVNRAIIPVINHRVEHPERIHQINTSGKLMVGAPIQFFMDCCFWEDRKTLKQMQIVVQNEYNVLFPPTLFNARQRTVAEKNPEIIIDVPPELNGESQSMKIRNACYSYFQNLVVQLDVLSSGDGDHLPITK</sequence>
<accession>A0AAD3H7Z0</accession>
<comment type="caution">
    <text evidence="2">The sequence shown here is derived from an EMBL/GenBank/DDBJ whole genome shotgun (WGS) entry which is preliminary data.</text>
</comment>
<feature type="compositionally biased region" description="Polar residues" evidence="1">
    <location>
        <begin position="1"/>
        <end position="19"/>
    </location>
</feature>
<feature type="region of interest" description="Disordered" evidence="1">
    <location>
        <begin position="1"/>
        <end position="20"/>
    </location>
</feature>
<evidence type="ECO:0000313" key="3">
    <source>
        <dbReference type="Proteomes" id="UP001054902"/>
    </source>
</evidence>
<proteinExistence type="predicted"/>
<keyword evidence="3" id="KW-1185">Reference proteome</keyword>
<reference evidence="2 3" key="1">
    <citation type="journal article" date="2021" name="Sci. Rep.">
        <title>The genome of the diatom Chaetoceros tenuissimus carries an ancient integrated fragment of an extant virus.</title>
        <authorList>
            <person name="Hongo Y."/>
            <person name="Kimura K."/>
            <person name="Takaki Y."/>
            <person name="Yoshida Y."/>
            <person name="Baba S."/>
            <person name="Kobayashi G."/>
            <person name="Nagasaki K."/>
            <person name="Hano T."/>
            <person name="Tomaru Y."/>
        </authorList>
    </citation>
    <scope>NUCLEOTIDE SEQUENCE [LARGE SCALE GENOMIC DNA]</scope>
    <source>
        <strain evidence="2 3">NIES-3715</strain>
    </source>
</reference>